<evidence type="ECO:0000313" key="6">
    <source>
        <dbReference type="EMBL" id="TCO09435.1"/>
    </source>
</evidence>
<proteinExistence type="predicted"/>
<protein>
    <submittedName>
        <fullName evidence="6">CP family cyanate transporter-like MFS transporter</fullName>
    </submittedName>
</protein>
<dbReference type="EMBL" id="SLWL01000018">
    <property type="protein sequence ID" value="TCO09435.1"/>
    <property type="molecule type" value="Genomic_DNA"/>
</dbReference>
<keyword evidence="3 4" id="KW-0472">Membrane</keyword>
<dbReference type="SUPFAM" id="SSF103473">
    <property type="entry name" value="MFS general substrate transporter"/>
    <property type="match status" value="1"/>
</dbReference>
<evidence type="ECO:0000256" key="3">
    <source>
        <dbReference type="ARBA" id="ARBA00023136"/>
    </source>
</evidence>
<feature type="transmembrane region" description="Helical" evidence="4">
    <location>
        <begin position="99"/>
        <end position="120"/>
    </location>
</feature>
<dbReference type="InterPro" id="IPR052524">
    <property type="entry name" value="MFS_Cyanate_Porter"/>
</dbReference>
<dbReference type="Proteomes" id="UP000294881">
    <property type="component" value="Unassembled WGS sequence"/>
</dbReference>
<feature type="transmembrane region" description="Helical" evidence="4">
    <location>
        <begin position="362"/>
        <end position="384"/>
    </location>
</feature>
<name>A0A4R2GP00_9HYPH</name>
<keyword evidence="1 4" id="KW-0812">Transmembrane</keyword>
<dbReference type="OrthoDB" id="5317164at2"/>
<sequence>MSLKTRPLHSAWIIAGILLVATNLRAPFTAASPLLDAIRDAFGMGASQAGVLITLPLLTFCAVSPFAAPLARKLGLERALFLALAVMAAGILVRSAGPAWALFLGTGVLGAGIAIGNTLLPSLLKRDFPDRITGLTAIYSITMGVASAVGSAVVVPLMHAFDWRIALGAFLVLPVASALVWAPQLRGSPPPAAGAAAPRHGGAVWRSALAWQVTLFFGVNSFVYYAIGAWLPSILASIGYSQAEAGSFHGVMQLATALPGFVIAPLVRRASDQRSLAAALALTSLASLAGLQFFPALALLWVAVFGFGIGGAFILALAFIGLRTASAPQTASLSGMTQSVGYLMSATGPVLAGALHDLVDSWPIVLLTCAVLCLVLAFLGLGAGRALHIDADARDA</sequence>
<feature type="transmembrane region" description="Helical" evidence="4">
    <location>
        <begin position="163"/>
        <end position="182"/>
    </location>
</feature>
<feature type="transmembrane region" description="Helical" evidence="4">
    <location>
        <begin position="203"/>
        <end position="227"/>
    </location>
</feature>
<feature type="transmembrane region" description="Helical" evidence="4">
    <location>
        <begin position="41"/>
        <end position="63"/>
    </location>
</feature>
<gene>
    <name evidence="6" type="ORF">EV666_11842</name>
</gene>
<evidence type="ECO:0000256" key="4">
    <source>
        <dbReference type="SAM" id="Phobius"/>
    </source>
</evidence>
<accession>A0A4R2GP00</accession>
<feature type="transmembrane region" description="Helical" evidence="4">
    <location>
        <begin position="276"/>
        <end position="294"/>
    </location>
</feature>
<evidence type="ECO:0000256" key="1">
    <source>
        <dbReference type="ARBA" id="ARBA00022692"/>
    </source>
</evidence>
<dbReference type="InterPro" id="IPR011701">
    <property type="entry name" value="MFS"/>
</dbReference>
<dbReference type="InterPro" id="IPR020846">
    <property type="entry name" value="MFS_dom"/>
</dbReference>
<dbReference type="PANTHER" id="PTHR23523:SF2">
    <property type="entry name" value="2-NITROIMIDAZOLE TRANSPORTER"/>
    <property type="match status" value="1"/>
</dbReference>
<evidence type="ECO:0000259" key="5">
    <source>
        <dbReference type="PROSITE" id="PS50850"/>
    </source>
</evidence>
<feature type="transmembrane region" description="Helical" evidence="4">
    <location>
        <begin position="340"/>
        <end position="356"/>
    </location>
</feature>
<evidence type="ECO:0000256" key="2">
    <source>
        <dbReference type="ARBA" id="ARBA00022989"/>
    </source>
</evidence>
<dbReference type="PANTHER" id="PTHR23523">
    <property type="match status" value="1"/>
</dbReference>
<reference evidence="6 7" key="1">
    <citation type="submission" date="2019-03" db="EMBL/GenBank/DDBJ databases">
        <title>Genomic Encyclopedia of Type Strains, Phase IV (KMG-IV): sequencing the most valuable type-strain genomes for metagenomic binning, comparative biology and taxonomic classification.</title>
        <authorList>
            <person name="Goeker M."/>
        </authorList>
    </citation>
    <scope>NUCLEOTIDE SEQUENCE [LARGE SCALE GENOMIC DNA]</scope>
    <source>
        <strain evidence="6 7">DSM 22958</strain>
    </source>
</reference>
<evidence type="ECO:0000313" key="7">
    <source>
        <dbReference type="Proteomes" id="UP000294881"/>
    </source>
</evidence>
<dbReference type="Pfam" id="PF07690">
    <property type="entry name" value="MFS_1"/>
    <property type="match status" value="1"/>
</dbReference>
<keyword evidence="7" id="KW-1185">Reference proteome</keyword>
<feature type="transmembrane region" description="Helical" evidence="4">
    <location>
        <begin position="132"/>
        <end position="157"/>
    </location>
</feature>
<dbReference type="AlphaFoldDB" id="A0A4R2GP00"/>
<dbReference type="PROSITE" id="PS50850">
    <property type="entry name" value="MFS"/>
    <property type="match status" value="1"/>
</dbReference>
<dbReference type="Gene3D" id="1.20.1250.20">
    <property type="entry name" value="MFS general substrate transporter like domains"/>
    <property type="match status" value="1"/>
</dbReference>
<comment type="caution">
    <text evidence="6">The sequence shown here is derived from an EMBL/GenBank/DDBJ whole genome shotgun (WGS) entry which is preliminary data.</text>
</comment>
<dbReference type="InterPro" id="IPR036259">
    <property type="entry name" value="MFS_trans_sf"/>
</dbReference>
<keyword evidence="2 4" id="KW-1133">Transmembrane helix</keyword>
<organism evidence="6 7">
    <name type="scientific">Camelimonas lactis</name>
    <dbReference type="NCBI Taxonomy" id="659006"/>
    <lineage>
        <taxon>Bacteria</taxon>
        <taxon>Pseudomonadati</taxon>
        <taxon>Pseudomonadota</taxon>
        <taxon>Alphaproteobacteria</taxon>
        <taxon>Hyphomicrobiales</taxon>
        <taxon>Chelatococcaceae</taxon>
        <taxon>Camelimonas</taxon>
    </lineage>
</organism>
<feature type="transmembrane region" description="Helical" evidence="4">
    <location>
        <begin position="247"/>
        <end position="267"/>
    </location>
</feature>
<feature type="transmembrane region" description="Helical" evidence="4">
    <location>
        <begin position="75"/>
        <end position="93"/>
    </location>
</feature>
<feature type="domain" description="Major facilitator superfamily (MFS) profile" evidence="5">
    <location>
        <begin position="9"/>
        <end position="388"/>
    </location>
</feature>
<feature type="transmembrane region" description="Helical" evidence="4">
    <location>
        <begin position="300"/>
        <end position="320"/>
    </location>
</feature>
<dbReference type="GO" id="GO:0022857">
    <property type="term" value="F:transmembrane transporter activity"/>
    <property type="evidence" value="ECO:0007669"/>
    <property type="project" value="InterPro"/>
</dbReference>
<dbReference type="RefSeq" id="WP_132010329.1">
    <property type="nucleotide sequence ID" value="NZ_JBHUNN010000001.1"/>
</dbReference>